<keyword evidence="2" id="KW-1185">Reference proteome</keyword>
<reference evidence="1" key="1">
    <citation type="submission" date="2020-05" db="EMBL/GenBank/DDBJ databases">
        <title>Large-scale comparative analyses of tick genomes elucidate their genetic diversity and vector capacities.</title>
        <authorList>
            <person name="Jia N."/>
            <person name="Wang J."/>
            <person name="Shi W."/>
            <person name="Du L."/>
            <person name="Sun Y."/>
            <person name="Zhan W."/>
            <person name="Jiang J."/>
            <person name="Wang Q."/>
            <person name="Zhang B."/>
            <person name="Ji P."/>
            <person name="Sakyi L.B."/>
            <person name="Cui X."/>
            <person name="Yuan T."/>
            <person name="Jiang B."/>
            <person name="Yang W."/>
            <person name="Lam T.T.-Y."/>
            <person name="Chang Q."/>
            <person name="Ding S."/>
            <person name="Wang X."/>
            <person name="Zhu J."/>
            <person name="Ruan X."/>
            <person name="Zhao L."/>
            <person name="Wei J."/>
            <person name="Que T."/>
            <person name="Du C."/>
            <person name="Cheng J."/>
            <person name="Dai P."/>
            <person name="Han X."/>
            <person name="Huang E."/>
            <person name="Gao Y."/>
            <person name="Liu J."/>
            <person name="Shao H."/>
            <person name="Ye R."/>
            <person name="Li L."/>
            <person name="Wei W."/>
            <person name="Wang X."/>
            <person name="Wang C."/>
            <person name="Yang T."/>
            <person name="Huo Q."/>
            <person name="Li W."/>
            <person name="Guo W."/>
            <person name="Chen H."/>
            <person name="Zhou L."/>
            <person name="Ni X."/>
            <person name="Tian J."/>
            <person name="Zhou Y."/>
            <person name="Sheng Y."/>
            <person name="Liu T."/>
            <person name="Pan Y."/>
            <person name="Xia L."/>
            <person name="Li J."/>
            <person name="Zhao F."/>
            <person name="Cao W."/>
        </authorList>
    </citation>
    <scope>NUCLEOTIDE SEQUENCE</scope>
    <source>
        <strain evidence="1">Dsil-2018</strain>
    </source>
</reference>
<organism evidence="1 2">
    <name type="scientific">Dermacentor silvarum</name>
    <name type="common">Tick</name>
    <dbReference type="NCBI Taxonomy" id="543639"/>
    <lineage>
        <taxon>Eukaryota</taxon>
        <taxon>Metazoa</taxon>
        <taxon>Ecdysozoa</taxon>
        <taxon>Arthropoda</taxon>
        <taxon>Chelicerata</taxon>
        <taxon>Arachnida</taxon>
        <taxon>Acari</taxon>
        <taxon>Parasitiformes</taxon>
        <taxon>Ixodida</taxon>
        <taxon>Ixodoidea</taxon>
        <taxon>Ixodidae</taxon>
        <taxon>Rhipicephalinae</taxon>
        <taxon>Dermacentor</taxon>
    </lineage>
</organism>
<dbReference type="Proteomes" id="UP000821865">
    <property type="component" value="Chromosome 5"/>
</dbReference>
<dbReference type="EMBL" id="CM023474">
    <property type="protein sequence ID" value="KAH7950486.1"/>
    <property type="molecule type" value="Genomic_DNA"/>
</dbReference>
<evidence type="ECO:0000313" key="1">
    <source>
        <dbReference type="EMBL" id="KAH7950486.1"/>
    </source>
</evidence>
<comment type="caution">
    <text evidence="1">The sequence shown here is derived from an EMBL/GenBank/DDBJ whole genome shotgun (WGS) entry which is preliminary data.</text>
</comment>
<gene>
    <name evidence="1" type="ORF">HPB49_024561</name>
</gene>
<protein>
    <submittedName>
        <fullName evidence="1">Uncharacterized protein</fullName>
    </submittedName>
</protein>
<sequence>MSGASQRQLALLLLAESDDSSSSSESTSEDSSDEEARIYEKVFDVMFRPPEKKAKVASFVDDVVLQYSDEEASLLLPTHNHGGKAAKSADTHILSFIWYAANKTCMRDVADRFDLAESTVHRILQRVADYLCTLGLTVLTFPDDLEKLSRDFENVSGVPGVVGCIDGSYIRIQCPEKKIASTYVNRHHFLSMTLQAVCDNKRRFSDVLVGSSSKIHDSRVFRMSSLAKKLPGICQGDRYHLLGDAAYPVRPYLLTPYRDYGTLTKEKKKFNAKFSATRVLIENSFGILKKRFRQLMYLELRTVPWLNTFILACCILHNLCIDTGDELLDDSDEEPGDVQWSKRTDSNACQDDTEEDSALLKLGELKRDKVFAKMFGRQ</sequence>
<accession>A0ACB8CTR8</accession>
<evidence type="ECO:0000313" key="2">
    <source>
        <dbReference type="Proteomes" id="UP000821865"/>
    </source>
</evidence>
<name>A0ACB8CTR8_DERSI</name>
<proteinExistence type="predicted"/>